<dbReference type="EMBL" id="CAJVCH010025994">
    <property type="protein sequence ID" value="CAG7699659.1"/>
    <property type="molecule type" value="Genomic_DNA"/>
</dbReference>
<comment type="caution">
    <text evidence="1">The sequence shown here is derived from an EMBL/GenBank/DDBJ whole genome shotgun (WGS) entry which is preliminary data.</text>
</comment>
<feature type="non-terminal residue" evidence="1">
    <location>
        <position position="1"/>
    </location>
</feature>
<dbReference type="AlphaFoldDB" id="A0A8J2NQF8"/>
<proteinExistence type="predicted"/>
<gene>
    <name evidence="1" type="ORF">AFUS01_LOCUS4192</name>
</gene>
<protein>
    <submittedName>
        <fullName evidence="1">Uncharacterized protein</fullName>
    </submittedName>
</protein>
<reference evidence="1" key="1">
    <citation type="submission" date="2021-06" db="EMBL/GenBank/DDBJ databases">
        <authorList>
            <person name="Hodson N. C."/>
            <person name="Mongue J. A."/>
            <person name="Jaron S. K."/>
        </authorList>
    </citation>
    <scope>NUCLEOTIDE SEQUENCE</scope>
</reference>
<organism evidence="1 2">
    <name type="scientific">Allacma fusca</name>
    <dbReference type="NCBI Taxonomy" id="39272"/>
    <lineage>
        <taxon>Eukaryota</taxon>
        <taxon>Metazoa</taxon>
        <taxon>Ecdysozoa</taxon>
        <taxon>Arthropoda</taxon>
        <taxon>Hexapoda</taxon>
        <taxon>Collembola</taxon>
        <taxon>Symphypleona</taxon>
        <taxon>Sminthuridae</taxon>
        <taxon>Allacma</taxon>
    </lineage>
</organism>
<name>A0A8J2NQF8_9HEXA</name>
<evidence type="ECO:0000313" key="1">
    <source>
        <dbReference type="EMBL" id="CAG7699659.1"/>
    </source>
</evidence>
<keyword evidence="2" id="KW-1185">Reference proteome</keyword>
<accession>A0A8J2NQF8</accession>
<dbReference type="Proteomes" id="UP000708208">
    <property type="component" value="Unassembled WGS sequence"/>
</dbReference>
<evidence type="ECO:0000313" key="2">
    <source>
        <dbReference type="Proteomes" id="UP000708208"/>
    </source>
</evidence>
<sequence length="21" mass="2131">VFAALLMAVVLAQIMEPVSAG</sequence>